<accession>A0A813DD71</accession>
<keyword evidence="2" id="KW-1185">Reference proteome</keyword>
<sequence>MGPLLGVRNLQVVSLRRPPILRLTLGCISLLLWSGGQPSIAIDTGEIAEKSWISNPVARHVACRVEANTPSVCQLAGFEDTYKELQYKILSLPEVGLLFETSPNFRTMGTDPKSAPDPIGPHQLPFQLTDPSKKVVYIPPFNQWPSEGSWASFTYIVVAPPDEGDNDGPVQPSEPGLAVLTNAYGGIAGSDFNLADGGSGWTISGNLETVGGSKSSGLQHQAFAWGGLNRYVYGVDEVQNLDFATGLDLAKWYFEASPAVFNREALASSYGGVIRFTVRSQYGDFRSLNDPLDWVTIECESCDSGHGARIVRFVDESLRWDGTEQTVELFLNTNGRWMYDPLNAALDFQYATECQIASVLINVSRIAILGDFTRGGEGVAIDDVAVISADASLQPAYPLTCQKGCFCRHNPGLVRPTCC</sequence>
<dbReference type="Proteomes" id="UP000654075">
    <property type="component" value="Unassembled WGS sequence"/>
</dbReference>
<organism evidence="1 2">
    <name type="scientific">Polarella glacialis</name>
    <name type="common">Dinoflagellate</name>
    <dbReference type="NCBI Taxonomy" id="89957"/>
    <lineage>
        <taxon>Eukaryota</taxon>
        <taxon>Sar</taxon>
        <taxon>Alveolata</taxon>
        <taxon>Dinophyceae</taxon>
        <taxon>Suessiales</taxon>
        <taxon>Suessiaceae</taxon>
        <taxon>Polarella</taxon>
    </lineage>
</organism>
<gene>
    <name evidence="1" type="ORF">PGLA1383_LOCUS4428</name>
</gene>
<dbReference type="EMBL" id="CAJNNV010001662">
    <property type="protein sequence ID" value="CAE8585521.1"/>
    <property type="molecule type" value="Genomic_DNA"/>
</dbReference>
<proteinExistence type="predicted"/>
<dbReference type="AlphaFoldDB" id="A0A813DD71"/>
<dbReference type="OrthoDB" id="435051at2759"/>
<protein>
    <submittedName>
        <fullName evidence="1">Uncharacterized protein</fullName>
    </submittedName>
</protein>
<name>A0A813DD71_POLGL</name>
<evidence type="ECO:0000313" key="1">
    <source>
        <dbReference type="EMBL" id="CAE8585521.1"/>
    </source>
</evidence>
<evidence type="ECO:0000313" key="2">
    <source>
        <dbReference type="Proteomes" id="UP000654075"/>
    </source>
</evidence>
<comment type="caution">
    <text evidence="1">The sequence shown here is derived from an EMBL/GenBank/DDBJ whole genome shotgun (WGS) entry which is preliminary data.</text>
</comment>
<reference evidence="1" key="1">
    <citation type="submission" date="2021-02" db="EMBL/GenBank/DDBJ databases">
        <authorList>
            <person name="Dougan E. K."/>
            <person name="Rhodes N."/>
            <person name="Thang M."/>
            <person name="Chan C."/>
        </authorList>
    </citation>
    <scope>NUCLEOTIDE SEQUENCE</scope>
</reference>